<accession>A0A9N9HQ00</accession>
<gene>
    <name evidence="1" type="ORF">AGERDE_LOCUS13452</name>
</gene>
<keyword evidence="2" id="KW-1185">Reference proteome</keyword>
<dbReference type="EMBL" id="CAJVPL010017747">
    <property type="protein sequence ID" value="CAG8699784.1"/>
    <property type="molecule type" value="Genomic_DNA"/>
</dbReference>
<evidence type="ECO:0000313" key="2">
    <source>
        <dbReference type="Proteomes" id="UP000789831"/>
    </source>
</evidence>
<dbReference type="AlphaFoldDB" id="A0A9N9HQ00"/>
<evidence type="ECO:0000313" key="1">
    <source>
        <dbReference type="EMBL" id="CAG8699784.1"/>
    </source>
</evidence>
<sequence length="137" mass="15204">LALLVRDNFVKDLETDYDDSTYDANLKKLEKKLEELNEFKSGGKKEVYASLGTDDKKIFDDLITMVVLGAVAYFIKTNSSEEGEVVETNSEGGALVRPPFLPFLKNKKMPSPLVTDKKEKVLAAISEVLGMADKIDI</sequence>
<reference evidence="1" key="1">
    <citation type="submission" date="2021-06" db="EMBL/GenBank/DDBJ databases">
        <authorList>
            <person name="Kallberg Y."/>
            <person name="Tangrot J."/>
            <person name="Rosling A."/>
        </authorList>
    </citation>
    <scope>NUCLEOTIDE SEQUENCE</scope>
    <source>
        <strain evidence="1">MT106</strain>
    </source>
</reference>
<comment type="caution">
    <text evidence="1">The sequence shown here is derived from an EMBL/GenBank/DDBJ whole genome shotgun (WGS) entry which is preliminary data.</text>
</comment>
<dbReference type="OrthoDB" id="10632704at2759"/>
<feature type="non-terminal residue" evidence="1">
    <location>
        <position position="137"/>
    </location>
</feature>
<organism evidence="1 2">
    <name type="scientific">Ambispora gerdemannii</name>
    <dbReference type="NCBI Taxonomy" id="144530"/>
    <lineage>
        <taxon>Eukaryota</taxon>
        <taxon>Fungi</taxon>
        <taxon>Fungi incertae sedis</taxon>
        <taxon>Mucoromycota</taxon>
        <taxon>Glomeromycotina</taxon>
        <taxon>Glomeromycetes</taxon>
        <taxon>Archaeosporales</taxon>
        <taxon>Ambisporaceae</taxon>
        <taxon>Ambispora</taxon>
    </lineage>
</organism>
<protein>
    <submittedName>
        <fullName evidence="1">8770_t:CDS:1</fullName>
    </submittedName>
</protein>
<dbReference type="Proteomes" id="UP000789831">
    <property type="component" value="Unassembled WGS sequence"/>
</dbReference>
<name>A0A9N9HQ00_9GLOM</name>
<feature type="non-terminal residue" evidence="1">
    <location>
        <position position="1"/>
    </location>
</feature>
<proteinExistence type="predicted"/>